<dbReference type="GO" id="GO:0032035">
    <property type="term" value="F:myosin II tail binding"/>
    <property type="evidence" value="ECO:0007669"/>
    <property type="project" value="EnsemblFungi"/>
</dbReference>
<dbReference type="VEuPathDB" id="FungiDB:B1J91_J06160g"/>
<dbReference type="Proteomes" id="UP000054886">
    <property type="component" value="Unassembled WGS sequence"/>
</dbReference>
<dbReference type="EMBL" id="LLZZ01000043">
    <property type="protein sequence ID" value="KTB11062.1"/>
    <property type="molecule type" value="Genomic_DNA"/>
</dbReference>
<organism evidence="2 3">
    <name type="scientific">Candida glabrata</name>
    <name type="common">Yeast</name>
    <name type="synonym">Torulopsis glabrata</name>
    <dbReference type="NCBI Taxonomy" id="5478"/>
    <lineage>
        <taxon>Eukaryota</taxon>
        <taxon>Fungi</taxon>
        <taxon>Dikarya</taxon>
        <taxon>Ascomycota</taxon>
        <taxon>Saccharomycotina</taxon>
        <taxon>Saccharomycetes</taxon>
        <taxon>Saccharomycetales</taxon>
        <taxon>Saccharomycetaceae</taxon>
        <taxon>Nakaseomyces</taxon>
    </lineage>
</organism>
<sequence length="420" mass="47307">MLDQEDVKKRMSQIELDINQMNKMIDENLQLGENDGHDSGTEGVEGAVGEEVDGQAGPVEPVVTTAAEEASETKDIEHEQVTNEGMAKEVEDASESSVQATEQAQDHQAGTYEETNTFKTESMPEPETQAPEVNDLEMKEPEMKEPEMKEPETVEPETVEPEMNEPETVEPEMKEPVIKETDALEPEMKHAEIPPQATTEEQPTRHDEWEDVEEEEFNEIDTSTESNNVIGDTKQAEGSSVLAAGDLRGNVADNGNLTPVTDIDDAESTIFIPKKQNQNSELTEQMKETLRNTRRTTNPFRVISVSSSNSSTNSSRKSSGQDMGLEQTPSEQLKRYEQRHYYLTTKCGKIQKEIDYLNKMNSQGTLSIDDSRKLTRAIAKLQEYLDKKNKERYEVGVLLSRQLRRDINRGENGEFWIGTK</sequence>
<reference evidence="2 3" key="1">
    <citation type="submission" date="2015-10" db="EMBL/GenBank/DDBJ databases">
        <title>Draft genomes sequences of Candida glabrata isolates 1A, 1B, 2A, 2B, 3A and 3B.</title>
        <authorList>
            <person name="Haavelsrud O.E."/>
            <person name="Gaustad P."/>
        </authorList>
    </citation>
    <scope>NUCLEOTIDE SEQUENCE [LARGE SCALE GENOMIC DNA]</scope>
    <source>
        <strain evidence="2">910700640</strain>
    </source>
</reference>
<protein>
    <submittedName>
        <fullName evidence="2">Bud neck protein 5</fullName>
    </submittedName>
</protein>
<feature type="compositionally biased region" description="Polar residues" evidence="1">
    <location>
        <begin position="95"/>
        <end position="120"/>
    </location>
</feature>
<dbReference type="GO" id="GO:1990317">
    <property type="term" value="C:Gin4 complex"/>
    <property type="evidence" value="ECO:0007669"/>
    <property type="project" value="EnsemblFungi"/>
</dbReference>
<dbReference type="GO" id="GO:0000921">
    <property type="term" value="P:septin ring assembly"/>
    <property type="evidence" value="ECO:0007669"/>
    <property type="project" value="EnsemblFungi"/>
</dbReference>
<feature type="compositionally biased region" description="Basic and acidic residues" evidence="1">
    <location>
        <begin position="71"/>
        <end position="91"/>
    </location>
</feature>
<evidence type="ECO:0000313" key="3">
    <source>
        <dbReference type="Proteomes" id="UP000054886"/>
    </source>
</evidence>
<feature type="compositionally biased region" description="Acidic residues" evidence="1">
    <location>
        <begin position="153"/>
        <end position="170"/>
    </location>
</feature>
<name>A0A0W0DB93_CANGB</name>
<dbReference type="VEuPathDB" id="FungiDB:CAGL0J06160g"/>
<feature type="compositionally biased region" description="Basic and acidic residues" evidence="1">
    <location>
        <begin position="136"/>
        <end position="152"/>
    </location>
</feature>
<dbReference type="GO" id="GO:0072741">
    <property type="term" value="P:protein localization to cell division site"/>
    <property type="evidence" value="ECO:0007669"/>
    <property type="project" value="EnsemblFungi"/>
</dbReference>
<dbReference type="VEuPathDB" id="FungiDB:GVI51_J05995"/>
<proteinExistence type="predicted"/>
<dbReference type="AlphaFoldDB" id="A0A0W0DB93"/>
<feature type="region of interest" description="Disordered" evidence="1">
    <location>
        <begin position="278"/>
        <end position="332"/>
    </location>
</feature>
<evidence type="ECO:0000313" key="2">
    <source>
        <dbReference type="EMBL" id="KTB11062.1"/>
    </source>
</evidence>
<feature type="compositionally biased region" description="Acidic residues" evidence="1">
    <location>
        <begin position="209"/>
        <end position="219"/>
    </location>
</feature>
<feature type="region of interest" description="Disordered" evidence="1">
    <location>
        <begin position="29"/>
        <end position="231"/>
    </location>
</feature>
<dbReference type="VEuPathDB" id="FungiDB:GWK60_J05973"/>
<feature type="compositionally biased region" description="Basic and acidic residues" evidence="1">
    <location>
        <begin position="171"/>
        <end position="192"/>
    </location>
</feature>
<comment type="caution">
    <text evidence="2">The sequence shown here is derived from an EMBL/GenBank/DDBJ whole genome shotgun (WGS) entry which is preliminary data.</text>
</comment>
<gene>
    <name evidence="2" type="ORF">AO440_003028</name>
</gene>
<dbReference type="GO" id="GO:0030674">
    <property type="term" value="F:protein-macromolecule adaptor activity"/>
    <property type="evidence" value="ECO:0007669"/>
    <property type="project" value="EnsemblFungi"/>
</dbReference>
<evidence type="ECO:0000256" key="1">
    <source>
        <dbReference type="SAM" id="MobiDB-lite"/>
    </source>
</evidence>
<feature type="compositionally biased region" description="Low complexity" evidence="1">
    <location>
        <begin position="304"/>
        <end position="318"/>
    </location>
</feature>
<accession>A0A0W0DB93</accession>